<dbReference type="GO" id="GO:0016705">
    <property type="term" value="F:oxidoreductase activity, acting on paired donors, with incorporation or reduction of molecular oxygen"/>
    <property type="evidence" value="ECO:0007669"/>
    <property type="project" value="InterPro"/>
</dbReference>
<comment type="cofactor">
    <cofactor evidence="4">
        <name>heme</name>
        <dbReference type="ChEBI" id="CHEBI:30413"/>
    </cofactor>
</comment>
<keyword evidence="3 4" id="KW-0408">Iron</keyword>
<dbReference type="Gramene" id="KFK25390">
    <property type="protein sequence ID" value="KFK25390"/>
    <property type="gene ID" value="AALP_AA8G107900"/>
</dbReference>
<protein>
    <recommendedName>
        <fullName evidence="8">Cytochrome p450</fullName>
    </recommendedName>
</protein>
<accession>A0A087G688</accession>
<dbReference type="eggNOG" id="KOG0156">
    <property type="taxonomic scope" value="Eukaryota"/>
</dbReference>
<evidence type="ECO:0000256" key="4">
    <source>
        <dbReference type="PIRSR" id="PIRSR602401-1"/>
    </source>
</evidence>
<dbReference type="PRINTS" id="PR00463">
    <property type="entry name" value="EP450I"/>
</dbReference>
<dbReference type="PRINTS" id="PR00385">
    <property type="entry name" value="P450"/>
</dbReference>
<dbReference type="InterPro" id="IPR002401">
    <property type="entry name" value="Cyt_P450_E_grp-I"/>
</dbReference>
<dbReference type="AlphaFoldDB" id="A0A087G688"/>
<keyword evidence="5" id="KW-0560">Oxidoreductase</keyword>
<dbReference type="InterPro" id="IPR017972">
    <property type="entry name" value="Cyt_P450_CS"/>
</dbReference>
<dbReference type="Proteomes" id="UP000029120">
    <property type="component" value="Chromosome 8"/>
</dbReference>
<keyword evidence="7" id="KW-1185">Reference proteome</keyword>
<evidence type="ECO:0008006" key="8">
    <source>
        <dbReference type="Google" id="ProtNLM"/>
    </source>
</evidence>
<reference evidence="7" key="1">
    <citation type="journal article" date="2015" name="Nat. Plants">
        <title>Genome expansion of Arabis alpina linked with retrotransposition and reduced symmetric DNA methylation.</title>
        <authorList>
            <person name="Willing E.M."/>
            <person name="Rawat V."/>
            <person name="Mandakova T."/>
            <person name="Maumus F."/>
            <person name="James G.V."/>
            <person name="Nordstroem K.J."/>
            <person name="Becker C."/>
            <person name="Warthmann N."/>
            <person name="Chica C."/>
            <person name="Szarzynska B."/>
            <person name="Zytnicki M."/>
            <person name="Albani M.C."/>
            <person name="Kiefer C."/>
            <person name="Bergonzi S."/>
            <person name="Castaings L."/>
            <person name="Mateos J.L."/>
            <person name="Berns M.C."/>
            <person name="Bujdoso N."/>
            <person name="Piofczyk T."/>
            <person name="de Lorenzo L."/>
            <person name="Barrero-Sicilia C."/>
            <person name="Mateos I."/>
            <person name="Piednoel M."/>
            <person name="Hagmann J."/>
            <person name="Chen-Min-Tao R."/>
            <person name="Iglesias-Fernandez R."/>
            <person name="Schuster S.C."/>
            <person name="Alonso-Blanco C."/>
            <person name="Roudier F."/>
            <person name="Carbonero P."/>
            <person name="Paz-Ares J."/>
            <person name="Davis S.J."/>
            <person name="Pecinka A."/>
            <person name="Quesneville H."/>
            <person name="Colot V."/>
            <person name="Lysak M.A."/>
            <person name="Weigel D."/>
            <person name="Coupland G."/>
            <person name="Schneeberger K."/>
        </authorList>
    </citation>
    <scope>NUCLEOTIDE SEQUENCE [LARGE SCALE GENOMIC DNA]</scope>
    <source>
        <strain evidence="7">cv. Pajares</strain>
    </source>
</reference>
<evidence type="ECO:0000256" key="3">
    <source>
        <dbReference type="ARBA" id="ARBA00023004"/>
    </source>
</evidence>
<proteinExistence type="inferred from homology"/>
<dbReference type="PROSITE" id="PS00086">
    <property type="entry name" value="CYTOCHROME_P450"/>
    <property type="match status" value="1"/>
</dbReference>
<dbReference type="GO" id="GO:0020037">
    <property type="term" value="F:heme binding"/>
    <property type="evidence" value="ECO:0007669"/>
    <property type="project" value="InterPro"/>
</dbReference>
<evidence type="ECO:0000256" key="2">
    <source>
        <dbReference type="ARBA" id="ARBA00022723"/>
    </source>
</evidence>
<evidence type="ECO:0000313" key="7">
    <source>
        <dbReference type="Proteomes" id="UP000029120"/>
    </source>
</evidence>
<keyword evidence="4 5" id="KW-0349">Heme</keyword>
<dbReference type="PANTHER" id="PTHR47955:SF15">
    <property type="entry name" value="CYTOCHROME P450 71A2-LIKE"/>
    <property type="match status" value="1"/>
</dbReference>
<dbReference type="PANTHER" id="PTHR47955">
    <property type="entry name" value="CYTOCHROME P450 FAMILY 71 PROTEIN"/>
    <property type="match status" value="1"/>
</dbReference>
<dbReference type="Gene3D" id="1.10.630.10">
    <property type="entry name" value="Cytochrome P450"/>
    <property type="match status" value="1"/>
</dbReference>
<dbReference type="SUPFAM" id="SSF48264">
    <property type="entry name" value="Cytochrome P450"/>
    <property type="match status" value="1"/>
</dbReference>
<name>A0A087G688_ARAAL</name>
<evidence type="ECO:0000256" key="1">
    <source>
        <dbReference type="ARBA" id="ARBA00010617"/>
    </source>
</evidence>
<comment type="similarity">
    <text evidence="1 5">Belongs to the cytochrome P450 family.</text>
</comment>
<keyword evidence="5" id="KW-0503">Monooxygenase</keyword>
<evidence type="ECO:0000256" key="5">
    <source>
        <dbReference type="RuleBase" id="RU000461"/>
    </source>
</evidence>
<dbReference type="OMA" id="ITEWNIN"/>
<organism evidence="6 7">
    <name type="scientific">Arabis alpina</name>
    <name type="common">Alpine rock-cress</name>
    <dbReference type="NCBI Taxonomy" id="50452"/>
    <lineage>
        <taxon>Eukaryota</taxon>
        <taxon>Viridiplantae</taxon>
        <taxon>Streptophyta</taxon>
        <taxon>Embryophyta</taxon>
        <taxon>Tracheophyta</taxon>
        <taxon>Spermatophyta</taxon>
        <taxon>Magnoliopsida</taxon>
        <taxon>eudicotyledons</taxon>
        <taxon>Gunneridae</taxon>
        <taxon>Pentapetalae</taxon>
        <taxon>rosids</taxon>
        <taxon>malvids</taxon>
        <taxon>Brassicales</taxon>
        <taxon>Brassicaceae</taxon>
        <taxon>Arabideae</taxon>
        <taxon>Arabis</taxon>
    </lineage>
</organism>
<dbReference type="InterPro" id="IPR036396">
    <property type="entry name" value="Cyt_P450_sf"/>
</dbReference>
<gene>
    <name evidence="6" type="ordered locus">AALP_Aa8g107900</name>
</gene>
<dbReference type="GO" id="GO:0004497">
    <property type="term" value="F:monooxygenase activity"/>
    <property type="evidence" value="ECO:0007669"/>
    <property type="project" value="UniProtKB-KW"/>
</dbReference>
<dbReference type="OrthoDB" id="1470350at2759"/>
<dbReference type="Pfam" id="PF00067">
    <property type="entry name" value="p450"/>
    <property type="match status" value="2"/>
</dbReference>
<dbReference type="EMBL" id="CM002876">
    <property type="protein sequence ID" value="KFK25390.1"/>
    <property type="molecule type" value="Genomic_DNA"/>
</dbReference>
<dbReference type="InterPro" id="IPR001128">
    <property type="entry name" value="Cyt_P450"/>
</dbReference>
<feature type="binding site" description="axial binding residue" evidence="4">
    <location>
        <position position="341"/>
    </location>
    <ligand>
        <name>heme</name>
        <dbReference type="ChEBI" id="CHEBI:30413"/>
    </ligand>
    <ligandPart>
        <name>Fe</name>
        <dbReference type="ChEBI" id="CHEBI:18248"/>
    </ligandPart>
</feature>
<keyword evidence="2 4" id="KW-0479">Metal-binding</keyword>
<evidence type="ECO:0000313" key="6">
    <source>
        <dbReference type="EMBL" id="KFK25390.1"/>
    </source>
</evidence>
<sequence length="370" mass="42274">MLLHFGRAPVLVVTCGDVSQDIMKTYDLKFANRQRSKAIDIFMDGGRDILFSSCGEDWKNKKSLCVVHLLSNKMVRSFETLREAETKLMTDKLEEACSSSSSVNLSNVLMALTNDVICRITFDFIPSLAWIDWIRGIDDQMKDMNNKLEGFLDNTVQEHVDADHEEPSDFVDVLLWLQKDKTKKFQFDRNDLKLILKDMFFAGTATTASLLEWTITELIRHPKCMKKLQDEIKSVSTHNSNVTEKEIEQISYLHDVIKEGLRLHPSGPLLYRVPSEDVQLKGYDIAAGTQVIINVWAIQRDPTIWGLDADEFRPERHSESNLDFKGTDSKFLPFGAGRRLCPGIGFAMVMAKLILANLSRWDQQEMICMI</sequence>
<dbReference type="GO" id="GO:0005506">
    <property type="term" value="F:iron ion binding"/>
    <property type="evidence" value="ECO:0007669"/>
    <property type="project" value="InterPro"/>
</dbReference>